<evidence type="ECO:0000256" key="11">
    <source>
        <dbReference type="ARBA" id="ARBA00037275"/>
    </source>
</evidence>
<proteinExistence type="inferred from homology"/>
<dbReference type="KEGG" id="crb:17875673"/>
<comment type="similarity">
    <text evidence="2">Belongs to the wax synthase family.</text>
</comment>
<evidence type="ECO:0000256" key="12">
    <source>
        <dbReference type="ARBA" id="ARBA00047604"/>
    </source>
</evidence>
<evidence type="ECO:0000259" key="14">
    <source>
        <dbReference type="Pfam" id="PF13813"/>
    </source>
</evidence>
<evidence type="ECO:0000256" key="7">
    <source>
        <dbReference type="ARBA" id="ARBA00023098"/>
    </source>
</evidence>
<keyword evidence="6 13" id="KW-1133">Transmembrane helix</keyword>
<evidence type="ECO:0000256" key="5">
    <source>
        <dbReference type="ARBA" id="ARBA00022692"/>
    </source>
</evidence>
<dbReference type="InterPro" id="IPR032805">
    <property type="entry name" value="Wax_synthase_dom"/>
</dbReference>
<evidence type="ECO:0000256" key="4">
    <source>
        <dbReference type="ARBA" id="ARBA00022679"/>
    </source>
</evidence>
<protein>
    <recommendedName>
        <fullName evidence="10">long-chain-alcohol O-fatty-acyltransferase</fullName>
        <ecNumber evidence="10">2.3.1.75</ecNumber>
    </recommendedName>
</protein>
<dbReference type="PANTHER" id="PTHR31595">
    <property type="entry name" value="LONG-CHAIN-ALCOHOL O-FATTY-ACYLTRANSFERASE 3-RELATED"/>
    <property type="match status" value="1"/>
</dbReference>
<keyword evidence="7" id="KW-0443">Lipid metabolism</keyword>
<dbReference type="EMBL" id="KB870812">
    <property type="protein sequence ID" value="EOA14889.1"/>
    <property type="molecule type" value="Genomic_DNA"/>
</dbReference>
<dbReference type="Proteomes" id="UP000029121">
    <property type="component" value="Unassembled WGS sequence"/>
</dbReference>
<evidence type="ECO:0000256" key="9">
    <source>
        <dbReference type="ARBA" id="ARBA00023315"/>
    </source>
</evidence>
<evidence type="ECO:0000313" key="16">
    <source>
        <dbReference type="Proteomes" id="UP000029121"/>
    </source>
</evidence>
<comment type="subcellular location">
    <subcellularLocation>
        <location evidence="1">Membrane</location>
        <topology evidence="1">Multi-pass membrane protein</topology>
    </subcellularLocation>
</comment>
<comment type="function">
    <text evidence="11">Catalyzes the final step in the synthesis of long-chain linear esters (waxes).</text>
</comment>
<reference evidence="16" key="1">
    <citation type="journal article" date="2013" name="Nat. Genet.">
        <title>The Capsella rubella genome and the genomic consequences of rapid mating system evolution.</title>
        <authorList>
            <person name="Slotte T."/>
            <person name="Hazzouri K.M."/>
            <person name="Agren J.A."/>
            <person name="Koenig D."/>
            <person name="Maumus F."/>
            <person name="Guo Y.L."/>
            <person name="Steige K."/>
            <person name="Platts A.E."/>
            <person name="Escobar J.S."/>
            <person name="Newman L.K."/>
            <person name="Wang W."/>
            <person name="Mandakova T."/>
            <person name="Vello E."/>
            <person name="Smith L.M."/>
            <person name="Henz S.R."/>
            <person name="Steffen J."/>
            <person name="Takuno S."/>
            <person name="Brandvain Y."/>
            <person name="Coop G."/>
            <person name="Andolfatto P."/>
            <person name="Hu T.T."/>
            <person name="Blanchette M."/>
            <person name="Clark R.M."/>
            <person name="Quesneville H."/>
            <person name="Nordborg M."/>
            <person name="Gaut B.S."/>
            <person name="Lysak M.A."/>
            <person name="Jenkins J."/>
            <person name="Grimwood J."/>
            <person name="Chapman J."/>
            <person name="Prochnik S."/>
            <person name="Shu S."/>
            <person name="Rokhsar D."/>
            <person name="Schmutz J."/>
            <person name="Weigel D."/>
            <person name="Wright S.I."/>
        </authorList>
    </citation>
    <scope>NUCLEOTIDE SEQUENCE [LARGE SCALE GENOMIC DNA]</scope>
    <source>
        <strain evidence="16">cv. Monte Gargano</strain>
    </source>
</reference>
<sequence length="340" mass="39405">MEEELKNFIKVWVSAIISVTYCYYLPTRIKSGVVRLLSVLPVCFMFLLLPLFFSSVHFSGSTAFFLTWLANFKLILFCFDLGPLFPVPPSISQFICFTCFPIKLLQNPKSQDQLPKWVFAIKVAIFGVLLQMYEYRQYMPPAVLLVLYSLHIYLEYEILLAPLKLLLSIFLGCDLEPQFNEPYLATSLQDFWGRRWNLMVPAILRPAVYVPVRRMACRKMNSDQALFLGVFVSFLVSGVIHELIFFYFTRESPTGEVTWFFVLHGVCTAAEGAAKRTSLVRRWKTCPMVSRVLTVGFVVVTGGWLFFPQLTRSGMMERLADEAFLSIDFFKHKFVYLWRH</sequence>
<dbReference type="InterPro" id="IPR017088">
    <property type="entry name" value="Wax_synthase_Magnoliopsida"/>
</dbReference>
<feature type="transmembrane region" description="Helical" evidence="13">
    <location>
        <begin position="65"/>
        <end position="85"/>
    </location>
</feature>
<gene>
    <name evidence="15" type="ORF">CARUB_v10028218mg</name>
</gene>
<feature type="transmembrane region" description="Helical" evidence="13">
    <location>
        <begin position="288"/>
        <end position="307"/>
    </location>
</feature>
<dbReference type="PANTHER" id="PTHR31595:SF41">
    <property type="entry name" value="LONG-CHAIN-ALCOHOL O-FATTY-ACYLTRANSFERASE 10-RELATED"/>
    <property type="match status" value="1"/>
</dbReference>
<dbReference type="Pfam" id="PF13813">
    <property type="entry name" value="MBOAT_2"/>
    <property type="match status" value="1"/>
</dbReference>
<keyword evidence="4" id="KW-0808">Transferase</keyword>
<dbReference type="EC" id="2.3.1.75" evidence="10"/>
<feature type="transmembrane region" description="Helical" evidence="13">
    <location>
        <begin position="32"/>
        <end position="53"/>
    </location>
</feature>
<evidence type="ECO:0000256" key="2">
    <source>
        <dbReference type="ARBA" id="ARBA00007282"/>
    </source>
</evidence>
<organism evidence="15 16">
    <name type="scientific">Capsella rubella</name>
    <dbReference type="NCBI Taxonomy" id="81985"/>
    <lineage>
        <taxon>Eukaryota</taxon>
        <taxon>Viridiplantae</taxon>
        <taxon>Streptophyta</taxon>
        <taxon>Embryophyta</taxon>
        <taxon>Tracheophyta</taxon>
        <taxon>Spermatophyta</taxon>
        <taxon>Magnoliopsida</taxon>
        <taxon>eudicotyledons</taxon>
        <taxon>Gunneridae</taxon>
        <taxon>Pentapetalae</taxon>
        <taxon>rosids</taxon>
        <taxon>malvids</taxon>
        <taxon>Brassicales</taxon>
        <taxon>Brassicaceae</taxon>
        <taxon>Camelineae</taxon>
        <taxon>Capsella</taxon>
    </lineage>
</organism>
<evidence type="ECO:0000256" key="6">
    <source>
        <dbReference type="ARBA" id="ARBA00022989"/>
    </source>
</evidence>
<dbReference type="eggNOG" id="ENOG502QSCR">
    <property type="taxonomic scope" value="Eukaryota"/>
</dbReference>
<evidence type="ECO:0000256" key="13">
    <source>
        <dbReference type="SAM" id="Phobius"/>
    </source>
</evidence>
<dbReference type="GO" id="GO:0006629">
    <property type="term" value="P:lipid metabolic process"/>
    <property type="evidence" value="ECO:0007669"/>
    <property type="project" value="UniProtKB-KW"/>
</dbReference>
<evidence type="ECO:0000256" key="10">
    <source>
        <dbReference type="ARBA" id="ARBA00024388"/>
    </source>
</evidence>
<evidence type="ECO:0000313" key="15">
    <source>
        <dbReference type="EMBL" id="EOA14889.1"/>
    </source>
</evidence>
<dbReference type="InterPro" id="IPR044851">
    <property type="entry name" value="Wax_synthase"/>
</dbReference>
<keyword evidence="9" id="KW-0012">Acyltransferase</keyword>
<dbReference type="PIRSF" id="PIRSF037006">
    <property type="entry name" value="Wax_synthase"/>
    <property type="match status" value="1"/>
</dbReference>
<dbReference type="OrthoDB" id="1077582at2759"/>
<feature type="transmembrane region" description="Helical" evidence="13">
    <location>
        <begin position="224"/>
        <end position="248"/>
    </location>
</feature>
<dbReference type="STRING" id="81985.R0GDV0"/>
<keyword evidence="5 13" id="KW-0812">Transmembrane</keyword>
<keyword evidence="16" id="KW-1185">Reference proteome</keyword>
<dbReference type="GO" id="GO:0016020">
    <property type="term" value="C:membrane"/>
    <property type="evidence" value="ECO:0007669"/>
    <property type="project" value="UniProtKB-SubCell"/>
</dbReference>
<name>R0GDV0_9BRAS</name>
<dbReference type="GO" id="GO:0047196">
    <property type="term" value="F:long-chain-alcohol O-fatty-acyltransferase activity"/>
    <property type="evidence" value="ECO:0007669"/>
    <property type="project" value="UniProtKB-EC"/>
</dbReference>
<evidence type="ECO:0000256" key="3">
    <source>
        <dbReference type="ARBA" id="ARBA00022516"/>
    </source>
</evidence>
<accession>R0GDV0</accession>
<keyword evidence="3" id="KW-0444">Lipid biosynthesis</keyword>
<dbReference type="AlphaFoldDB" id="R0GDV0"/>
<evidence type="ECO:0000256" key="1">
    <source>
        <dbReference type="ARBA" id="ARBA00004141"/>
    </source>
</evidence>
<comment type="catalytic activity">
    <reaction evidence="12">
        <text>a long chain fatty alcohol + a fatty acyl-CoA = a long-chain alcohol wax ester + CoA</text>
        <dbReference type="Rhea" id="RHEA:38443"/>
        <dbReference type="ChEBI" id="CHEBI:17135"/>
        <dbReference type="ChEBI" id="CHEBI:57287"/>
        <dbReference type="ChEBI" id="CHEBI:77636"/>
        <dbReference type="ChEBI" id="CHEBI:235323"/>
        <dbReference type="EC" id="2.3.1.75"/>
    </reaction>
</comment>
<evidence type="ECO:0000256" key="8">
    <source>
        <dbReference type="ARBA" id="ARBA00023136"/>
    </source>
</evidence>
<feature type="domain" description="Wax synthase" evidence="14">
    <location>
        <begin position="176"/>
        <end position="262"/>
    </location>
</feature>
<keyword evidence="8 13" id="KW-0472">Membrane</keyword>